<dbReference type="HOGENOM" id="CLU_3070125_0_0_1"/>
<accession>F8QEI7</accession>
<organism evidence="2">
    <name type="scientific">Serpula lacrymans var. lacrymans (strain S7.3)</name>
    <name type="common">Dry rot fungus</name>
    <dbReference type="NCBI Taxonomy" id="936435"/>
    <lineage>
        <taxon>Eukaryota</taxon>
        <taxon>Fungi</taxon>
        <taxon>Dikarya</taxon>
        <taxon>Basidiomycota</taxon>
        <taxon>Agaricomycotina</taxon>
        <taxon>Agaricomycetes</taxon>
        <taxon>Agaricomycetidae</taxon>
        <taxon>Boletales</taxon>
        <taxon>Coniophorineae</taxon>
        <taxon>Serpulaceae</taxon>
        <taxon>Serpula</taxon>
    </lineage>
</organism>
<reference evidence="2" key="1">
    <citation type="journal article" date="2011" name="Science">
        <title>The plant cell wall-decomposing machinery underlies the functional diversity of forest fungi.</title>
        <authorList>
            <person name="Eastwood D.C."/>
            <person name="Floudas D."/>
            <person name="Binder M."/>
            <person name="Majcherczyk A."/>
            <person name="Schneider P."/>
            <person name="Aerts A."/>
            <person name="Asiegbu F.O."/>
            <person name="Baker S.E."/>
            <person name="Barry K."/>
            <person name="Bendiksby M."/>
            <person name="Blumentritt M."/>
            <person name="Coutinho P.M."/>
            <person name="Cullen D."/>
            <person name="de Vries R.P."/>
            <person name="Gathman A."/>
            <person name="Goodell B."/>
            <person name="Henrissat B."/>
            <person name="Ihrmark K."/>
            <person name="Kauserud H."/>
            <person name="Kohler A."/>
            <person name="LaButti K."/>
            <person name="Lapidus A."/>
            <person name="Lavin J.L."/>
            <person name="Lee Y.-H."/>
            <person name="Lindquist E."/>
            <person name="Lilly W."/>
            <person name="Lucas S."/>
            <person name="Morin E."/>
            <person name="Murat C."/>
            <person name="Oguiza J.A."/>
            <person name="Park J."/>
            <person name="Pisabarro A.G."/>
            <person name="Riley R."/>
            <person name="Rosling A."/>
            <person name="Salamov A."/>
            <person name="Schmidt O."/>
            <person name="Schmutz J."/>
            <person name="Skrede I."/>
            <person name="Stenlid J."/>
            <person name="Wiebenga A."/>
            <person name="Xie X."/>
            <person name="Kuees U."/>
            <person name="Hibbett D.S."/>
            <person name="Hoffmeister D."/>
            <person name="Hoegberg N."/>
            <person name="Martin F."/>
            <person name="Grigoriev I.V."/>
            <person name="Watkinson S.C."/>
        </authorList>
    </citation>
    <scope>NUCLEOTIDE SEQUENCE [LARGE SCALE GENOMIC DNA]</scope>
    <source>
        <strain evidence="2">strain S7.3</strain>
    </source>
</reference>
<evidence type="ECO:0000313" key="1">
    <source>
        <dbReference type="EMBL" id="EGN93243.1"/>
    </source>
</evidence>
<name>F8QEI7_SERL3</name>
<sequence length="53" mass="6088">MNNTRRGNRTKNIERIKRQMADIQAHNDSGLLPPSLRSSVSFWDSFIDLSCPL</sequence>
<protein>
    <submittedName>
        <fullName evidence="1">Uncharacterized protein</fullName>
    </submittedName>
</protein>
<keyword evidence="2" id="KW-1185">Reference proteome</keyword>
<dbReference type="InParanoid" id="F8QEI7"/>
<dbReference type="AlphaFoldDB" id="F8QEI7"/>
<dbReference type="EMBL" id="GL945493">
    <property type="protein sequence ID" value="EGN93243.1"/>
    <property type="molecule type" value="Genomic_DNA"/>
</dbReference>
<dbReference type="Proteomes" id="UP000008063">
    <property type="component" value="Unassembled WGS sequence"/>
</dbReference>
<proteinExistence type="predicted"/>
<evidence type="ECO:0000313" key="2">
    <source>
        <dbReference type="Proteomes" id="UP000008063"/>
    </source>
</evidence>
<gene>
    <name evidence="1" type="ORF">SERLA73DRAFT_145740</name>
</gene>